<name>A0A2P2G0K0_AMYLU</name>
<keyword evidence="2" id="KW-1185">Reference proteome</keyword>
<accession>A0A2P2G0K0</accession>
<dbReference type="EMBL" id="JFBM01000003">
    <property type="protein sequence ID" value="KFU82492.1"/>
    <property type="molecule type" value="Genomic_DNA"/>
</dbReference>
<protein>
    <submittedName>
        <fullName evidence="1">Protein tyrosine phosphatase</fullName>
    </submittedName>
</protein>
<dbReference type="InterPro" id="IPR026893">
    <property type="entry name" value="Tyr/Ser_Pase_IphP-type"/>
</dbReference>
<dbReference type="Gene3D" id="3.90.190.10">
    <property type="entry name" value="Protein tyrosine phosphatase superfamily"/>
    <property type="match status" value="1"/>
</dbReference>
<dbReference type="InterPro" id="IPR016130">
    <property type="entry name" value="Tyr_Pase_AS"/>
</dbReference>
<proteinExistence type="predicted"/>
<evidence type="ECO:0000313" key="1">
    <source>
        <dbReference type="EMBL" id="KFU82492.1"/>
    </source>
</evidence>
<dbReference type="PROSITE" id="PS00383">
    <property type="entry name" value="TYR_PHOSPHATASE_1"/>
    <property type="match status" value="1"/>
</dbReference>
<dbReference type="InterPro" id="IPR029021">
    <property type="entry name" value="Prot-tyrosine_phosphatase-like"/>
</dbReference>
<reference evidence="1 2" key="1">
    <citation type="journal article" date="2014" name="Genome Announc.">
        <title>Draft Genome Sequence of Amycolatopsis lurida NRRL 2430, Producer of the Glycopeptide Family Antibiotic Ristocetin.</title>
        <authorList>
            <person name="Kwun M.J."/>
            <person name="Hong H.J."/>
        </authorList>
    </citation>
    <scope>NUCLEOTIDE SEQUENCE [LARGE SCALE GENOMIC DNA]</scope>
    <source>
        <strain evidence="1 2">NRRL 2430</strain>
    </source>
</reference>
<dbReference type="RefSeq" id="WP_034306716.1">
    <property type="nucleotide sequence ID" value="NZ_JFBM01000003.1"/>
</dbReference>
<dbReference type="SUPFAM" id="SSF52799">
    <property type="entry name" value="(Phosphotyrosine protein) phosphatases II"/>
    <property type="match status" value="1"/>
</dbReference>
<dbReference type="Pfam" id="PF13350">
    <property type="entry name" value="Y_phosphatase3"/>
    <property type="match status" value="1"/>
</dbReference>
<sequence>MNTSRAVSWEGFFNTRDLGGLPTRSGATTGYGAFFRAADLRFVTEAGWAQARESGVRTVVDLRNADEIRPAETPFTAQAGSAQFAAAPEGATTPTGVNRLEVPLDDIEDIEFWQHVNREGLNGTPLYYPVFLQRKARRCAAVIKAIAHTDPGGVLFHCGGGRDRTGLIALLLLALADVEPRAIAADYAMSAEALKALYAAMGTADQQPFIQAALADRGTTTEKAVIATLNGFDVEQHLLDAGVTGSELHSVRGRLLGLSHLRSPTRQGYD</sequence>
<dbReference type="GO" id="GO:0004721">
    <property type="term" value="F:phosphoprotein phosphatase activity"/>
    <property type="evidence" value="ECO:0007669"/>
    <property type="project" value="InterPro"/>
</dbReference>
<gene>
    <name evidence="1" type="ORF">BB31_05870</name>
</gene>
<dbReference type="Proteomes" id="UP000256220">
    <property type="component" value="Unassembled WGS sequence"/>
</dbReference>
<evidence type="ECO:0000313" key="2">
    <source>
        <dbReference type="Proteomes" id="UP000256220"/>
    </source>
</evidence>
<organism evidence="1 2">
    <name type="scientific">Amycolatopsis lurida NRRL 2430</name>
    <dbReference type="NCBI Taxonomy" id="1460371"/>
    <lineage>
        <taxon>Bacteria</taxon>
        <taxon>Bacillati</taxon>
        <taxon>Actinomycetota</taxon>
        <taxon>Actinomycetes</taxon>
        <taxon>Pseudonocardiales</taxon>
        <taxon>Pseudonocardiaceae</taxon>
        <taxon>Amycolatopsis</taxon>
    </lineage>
</organism>
<comment type="caution">
    <text evidence="1">The sequence shown here is derived from an EMBL/GenBank/DDBJ whole genome shotgun (WGS) entry which is preliminary data.</text>
</comment>
<dbReference type="AlphaFoldDB" id="A0A2P2G0K0"/>